<reference evidence="1 2" key="1">
    <citation type="submission" date="2023-11" db="EMBL/GenBank/DDBJ databases">
        <title>Gilvimarinus fulvus sp. nov., isolated from the surface of Kelp.</title>
        <authorList>
            <person name="Sun Y.Y."/>
            <person name="Gong Y."/>
            <person name="Du Z.J."/>
        </authorList>
    </citation>
    <scope>NUCLEOTIDE SEQUENCE [LARGE SCALE GENOMIC DNA]</scope>
    <source>
        <strain evidence="1 2">SDUM040013</strain>
    </source>
</reference>
<gene>
    <name evidence="1" type="ORF">SCD92_13685</name>
</gene>
<dbReference type="GO" id="GO:0016740">
    <property type="term" value="F:transferase activity"/>
    <property type="evidence" value="ECO:0007669"/>
    <property type="project" value="UniProtKB-KW"/>
</dbReference>
<dbReference type="Pfam" id="PF08843">
    <property type="entry name" value="AbiEii"/>
    <property type="match status" value="1"/>
</dbReference>
<protein>
    <submittedName>
        <fullName evidence="1">Nucleotidyl transferase AbiEii/AbiGii toxin family protein</fullName>
    </submittedName>
</protein>
<dbReference type="Proteomes" id="UP001273505">
    <property type="component" value="Unassembled WGS sequence"/>
</dbReference>
<name>A0ABU4S540_9GAMM</name>
<proteinExistence type="predicted"/>
<sequence>MNMARYDFNRRQLVLIAQGLGDLLHRVVFVGGCTTVLLVDEVAYSGVRQTEDVDVIVDLATYFEYQAFSAALRERGFVEDVSGPICSWLYNSRGARVTLDVMSSDSRAMGFTNKWYKQALDHTQPHNVANDLEIQVVSPVYFLATKFEAFLDRGEGNFYSHDLEDIVFVLENRSGLIRELEAAPEDVKQYLSAQATSLFNDEFLNVLPGLVIDDRHSPAVVTDMLRVMASWF</sequence>
<organism evidence="1 2">
    <name type="scientific">Gilvimarinus gilvus</name>
    <dbReference type="NCBI Taxonomy" id="3058038"/>
    <lineage>
        <taxon>Bacteria</taxon>
        <taxon>Pseudomonadati</taxon>
        <taxon>Pseudomonadota</taxon>
        <taxon>Gammaproteobacteria</taxon>
        <taxon>Cellvibrionales</taxon>
        <taxon>Cellvibrionaceae</taxon>
        <taxon>Gilvimarinus</taxon>
    </lineage>
</organism>
<accession>A0ABU4S540</accession>
<evidence type="ECO:0000313" key="2">
    <source>
        <dbReference type="Proteomes" id="UP001273505"/>
    </source>
</evidence>
<keyword evidence="1" id="KW-0808">Transferase</keyword>
<dbReference type="EMBL" id="JAXAFO010000024">
    <property type="protein sequence ID" value="MDX6850419.1"/>
    <property type="molecule type" value="Genomic_DNA"/>
</dbReference>
<keyword evidence="2" id="KW-1185">Reference proteome</keyword>
<evidence type="ECO:0000313" key="1">
    <source>
        <dbReference type="EMBL" id="MDX6850419.1"/>
    </source>
</evidence>
<dbReference type="RefSeq" id="WP_302720977.1">
    <property type="nucleotide sequence ID" value="NZ_JAULRU010000220.1"/>
</dbReference>
<comment type="caution">
    <text evidence="1">The sequence shown here is derived from an EMBL/GenBank/DDBJ whole genome shotgun (WGS) entry which is preliminary data.</text>
</comment>
<dbReference type="InterPro" id="IPR014942">
    <property type="entry name" value="AbiEii"/>
</dbReference>